<accession>A0A075AQ09</accession>
<protein>
    <submittedName>
        <fullName evidence="1">Uncharacterized protein</fullName>
    </submittedName>
</protein>
<dbReference type="HOGENOM" id="CLU_2639475_0_0_1"/>
<evidence type="ECO:0000313" key="2">
    <source>
        <dbReference type="Proteomes" id="UP000030755"/>
    </source>
</evidence>
<keyword evidence="2" id="KW-1185">Reference proteome</keyword>
<organism evidence="1 2">
    <name type="scientific">Rozella allomycis (strain CSF55)</name>
    <dbReference type="NCBI Taxonomy" id="988480"/>
    <lineage>
        <taxon>Eukaryota</taxon>
        <taxon>Fungi</taxon>
        <taxon>Fungi incertae sedis</taxon>
        <taxon>Cryptomycota</taxon>
        <taxon>Cryptomycota incertae sedis</taxon>
        <taxon>Rozella</taxon>
    </lineage>
</organism>
<name>A0A075AQ09_ROZAC</name>
<sequence>MDYGAIIMADGSNMMQRSSLYDELSSLEQQLLINLSVFNINQKYLACSITPVFLFFSELQVQLQVSYTPVTSYKTRV</sequence>
<dbReference type="EMBL" id="KE561370">
    <property type="protein sequence ID" value="EPZ30820.1"/>
    <property type="molecule type" value="Genomic_DNA"/>
</dbReference>
<evidence type="ECO:0000313" key="1">
    <source>
        <dbReference type="EMBL" id="EPZ30820.1"/>
    </source>
</evidence>
<dbReference type="Proteomes" id="UP000030755">
    <property type="component" value="Unassembled WGS sequence"/>
</dbReference>
<gene>
    <name evidence="1" type="ORF">O9G_003055</name>
</gene>
<dbReference type="AlphaFoldDB" id="A0A075AQ09"/>
<proteinExistence type="predicted"/>
<reference evidence="1 2" key="1">
    <citation type="journal article" date="2013" name="Curr. Biol.">
        <title>Shared signatures of parasitism and phylogenomics unite Cryptomycota and microsporidia.</title>
        <authorList>
            <person name="James T.Y."/>
            <person name="Pelin A."/>
            <person name="Bonen L."/>
            <person name="Ahrendt S."/>
            <person name="Sain D."/>
            <person name="Corradi N."/>
            <person name="Stajich J.E."/>
        </authorList>
    </citation>
    <scope>NUCLEOTIDE SEQUENCE [LARGE SCALE GENOMIC DNA]</scope>
    <source>
        <strain evidence="1 2">CSF55</strain>
    </source>
</reference>